<evidence type="ECO:0000313" key="6">
    <source>
        <dbReference type="Ensembl" id="ENSMUNP00000004346.2"/>
    </source>
</evidence>
<dbReference type="SUPFAM" id="SSF54197">
    <property type="entry name" value="HIT-like"/>
    <property type="match status" value="1"/>
</dbReference>
<reference evidence="6" key="1">
    <citation type="submission" date="2020-03" db="EMBL/GenBank/DDBJ databases">
        <title>Melopsittacus undulatus (budgerigar) genome, bMelUnd1, maternal haplotype with Z.</title>
        <authorList>
            <person name="Gedman G."/>
            <person name="Mountcastle J."/>
            <person name="Haase B."/>
            <person name="Formenti G."/>
            <person name="Wright T."/>
            <person name="Apodaca J."/>
            <person name="Pelan S."/>
            <person name="Chow W."/>
            <person name="Rhie A."/>
            <person name="Howe K."/>
            <person name="Fedrigo O."/>
            <person name="Jarvis E.D."/>
        </authorList>
    </citation>
    <scope>NUCLEOTIDE SEQUENCE [LARGE SCALE GENOMIC DNA]</scope>
</reference>
<keyword evidence="7" id="KW-1185">Reference proteome</keyword>
<reference evidence="6" key="2">
    <citation type="submission" date="2025-08" db="UniProtKB">
        <authorList>
            <consortium name="Ensembl"/>
        </authorList>
    </citation>
    <scope>IDENTIFICATION</scope>
</reference>
<dbReference type="Pfam" id="PF04677">
    <property type="entry name" value="CwfJ_C_1"/>
    <property type="match status" value="1"/>
</dbReference>
<organism evidence="6 7">
    <name type="scientific">Melopsittacus undulatus</name>
    <name type="common">Budgerigar</name>
    <name type="synonym">Psittacus undulatus</name>
    <dbReference type="NCBI Taxonomy" id="13146"/>
    <lineage>
        <taxon>Eukaryota</taxon>
        <taxon>Metazoa</taxon>
        <taxon>Chordata</taxon>
        <taxon>Craniata</taxon>
        <taxon>Vertebrata</taxon>
        <taxon>Euteleostomi</taxon>
        <taxon>Archelosauria</taxon>
        <taxon>Archosauria</taxon>
        <taxon>Dinosauria</taxon>
        <taxon>Saurischia</taxon>
        <taxon>Theropoda</taxon>
        <taxon>Coelurosauria</taxon>
        <taxon>Aves</taxon>
        <taxon>Neognathae</taxon>
        <taxon>Neoaves</taxon>
        <taxon>Telluraves</taxon>
        <taxon>Australaves</taxon>
        <taxon>Psittaciformes</taxon>
        <taxon>Psittaculidae</taxon>
        <taxon>Melopsittacus</taxon>
    </lineage>
</organism>
<dbReference type="FunFam" id="3.30.428.10:FF:000021">
    <property type="entry name" value="CWF19-like protein 2 homolog"/>
    <property type="match status" value="1"/>
</dbReference>
<feature type="compositionally biased region" description="Basic residues" evidence="5">
    <location>
        <begin position="116"/>
        <end position="140"/>
    </location>
</feature>
<dbReference type="PANTHER" id="PTHR12072">
    <property type="entry name" value="CWF19, CELL CYCLE CONTROL PROTEIN"/>
    <property type="match status" value="1"/>
</dbReference>
<comment type="similarity">
    <text evidence="1">Belongs to the CWF19 family.</text>
</comment>
<feature type="compositionally biased region" description="Basic and acidic residues" evidence="5">
    <location>
        <begin position="102"/>
        <end position="115"/>
    </location>
</feature>
<gene>
    <name evidence="6" type="primary">LOC101867929</name>
</gene>
<dbReference type="InterPro" id="IPR040194">
    <property type="entry name" value="Cwf19-like"/>
</dbReference>
<feature type="compositionally biased region" description="Basic and acidic residues" evidence="5">
    <location>
        <begin position="471"/>
        <end position="482"/>
    </location>
</feature>
<feature type="compositionally biased region" description="Low complexity" evidence="5">
    <location>
        <begin position="441"/>
        <end position="456"/>
    </location>
</feature>
<feature type="compositionally biased region" description="Basic and acidic residues" evidence="5">
    <location>
        <begin position="332"/>
        <end position="353"/>
    </location>
</feature>
<sequence>MNGKGKTHMPLEELSSCASALNKAYLLYNFNELWSLSAYHEGLSDPAGTATAPPPQPLLLRRCPGRRLRQFCGFAVRWGCCTAVGFRCGAAMASGCESEESPAAHREQRAKEHSVQKKKKKDKHSKKTKKEKKKNKKQKSEKKDDLLDSSSDSSVEWVESNVSQSCNTEKAWKVNKQSDAVNEPSLQREEWMNLDFMLLKTTSSAAVRGERHKEKILERQKTQELEQAMLSERELNPYWKDGGTGLPPVKDEATSVKKVTVVEDAGLSWLRKSYQRMKEQAEREKRNVEEIVAERYGSMEIFQSRLDEAEKIASRKENYYGSGRWKKPYYSESEKEKKEWNMKKETRDEDGRNRNTFGGYTREKYGKGWAQEDKDHKRDMPREDQEHGHGSTDSVLRGSKAEQYSHEKRSQGKSSSLSNMKHRFLKPSEDDLSSSPRVRESQQSSSKLTVHSSLSSRFQKPSEDTALWNKTHREDNSEKLMSDQKSSGTKEQVHDSNRERSPSNVKEKLHQEYPRDISVKKQTLSDSKASASRNTSNDEPPRILTEEEMNKLGARIVKAELMGDMELASELQEELQNARKLRETQGQIPANSGREPSRHQEAEQVVLVRTDQSGRAWPVTAPAEPQESKGGRRKRQMIPTHVDKERVRYFQDDDSMNLKDMVKNEKMRTAEDQNSLFMRMASKLMDKTDREYYTLDDMFVSKAAKRVRSGEEEEIQRRKAIREHQQLAARMEKCPYCYDSSELSKHLIVAIGTKVYLSLPSNQSLTEGHCLIAPLQHHTAATLLDEDIWEEIQMFRNALVKMFEAKDLDCVFLETNLSLKKRYHMVYECIPLPKEVGDMAPIYFKKAIMESDEEWSMNKKLIDLSSKDIRKSVPKGLPYFSVDFGLQGGFAHVIEDQHSFPHYFGKEIIGGMLDLEPRLWRKGVRQNFEDQSKKVLQFAQWWKPYDFTKKKE</sequence>
<feature type="compositionally biased region" description="Basic and acidic residues" evidence="5">
    <location>
        <begin position="361"/>
        <end position="390"/>
    </location>
</feature>
<evidence type="ECO:0000256" key="2">
    <source>
        <dbReference type="ARBA" id="ARBA00023054"/>
    </source>
</evidence>
<dbReference type="Gene3D" id="3.30.428.10">
    <property type="entry name" value="HIT-like"/>
    <property type="match status" value="1"/>
</dbReference>
<feature type="region of interest" description="Disordered" evidence="5">
    <location>
        <begin position="576"/>
        <end position="600"/>
    </location>
</feature>
<dbReference type="Proteomes" id="UP000694405">
    <property type="component" value="Chromosome 2"/>
</dbReference>
<keyword evidence="2 4" id="KW-0175">Coiled coil</keyword>
<dbReference type="AlphaFoldDB" id="A0A8C6J053"/>
<feature type="compositionally biased region" description="Basic and acidic residues" evidence="5">
    <location>
        <begin position="491"/>
        <end position="519"/>
    </location>
</feature>
<feature type="region of interest" description="Disordered" evidence="5">
    <location>
        <begin position="100"/>
        <end position="154"/>
    </location>
</feature>
<dbReference type="GO" id="GO:0071014">
    <property type="term" value="C:post-mRNA release spliceosomal complex"/>
    <property type="evidence" value="ECO:0007669"/>
    <property type="project" value="TreeGrafter"/>
</dbReference>
<evidence type="ECO:0000256" key="5">
    <source>
        <dbReference type="SAM" id="MobiDB-lite"/>
    </source>
</evidence>
<feature type="compositionally biased region" description="Basic and acidic residues" evidence="5">
    <location>
        <begin position="399"/>
        <end position="410"/>
    </location>
</feature>
<proteinExistence type="inferred from homology"/>
<accession>A0A8V5FGD7</accession>
<dbReference type="InterPro" id="IPR006767">
    <property type="entry name" value="Cwf19-like_C_dom-2"/>
</dbReference>
<reference evidence="6" key="3">
    <citation type="submission" date="2025-09" db="UniProtKB">
        <authorList>
            <consortium name="Ensembl"/>
        </authorList>
    </citation>
    <scope>IDENTIFICATION</scope>
</reference>
<feature type="region of interest" description="Disordered" evidence="5">
    <location>
        <begin position="617"/>
        <end position="636"/>
    </location>
</feature>
<evidence type="ECO:0000256" key="1">
    <source>
        <dbReference type="ARBA" id="ARBA00006795"/>
    </source>
</evidence>
<dbReference type="GO" id="GO:0000398">
    <property type="term" value="P:mRNA splicing, via spliceosome"/>
    <property type="evidence" value="ECO:0007669"/>
    <property type="project" value="TreeGrafter"/>
</dbReference>
<feature type="coiled-coil region" evidence="4">
    <location>
        <begin position="267"/>
        <end position="294"/>
    </location>
</feature>
<feature type="compositionally biased region" description="Polar residues" evidence="5">
    <location>
        <begin position="520"/>
        <end position="538"/>
    </location>
</feature>
<dbReference type="InterPro" id="IPR036265">
    <property type="entry name" value="HIT-like_sf"/>
</dbReference>
<accession>A0A8C6J053</accession>
<dbReference type="Ensembl" id="ENSMUNT00000005089.2">
    <property type="protein sequence ID" value="ENSMUNP00000004346.2"/>
    <property type="gene ID" value="ENSMUNG00000003626.2"/>
</dbReference>
<dbReference type="InterPro" id="IPR006768">
    <property type="entry name" value="Cwf19-like_C_dom-1"/>
</dbReference>
<evidence type="ECO:0000256" key="3">
    <source>
        <dbReference type="ARBA" id="ARBA00070709"/>
    </source>
</evidence>
<feature type="region of interest" description="Disordered" evidence="5">
    <location>
        <begin position="321"/>
        <end position="544"/>
    </location>
</feature>
<dbReference type="Pfam" id="PF04676">
    <property type="entry name" value="CwfJ_C_2"/>
    <property type="match status" value="1"/>
</dbReference>
<evidence type="ECO:0000256" key="4">
    <source>
        <dbReference type="SAM" id="Coils"/>
    </source>
</evidence>
<evidence type="ECO:0000313" key="7">
    <source>
        <dbReference type="Proteomes" id="UP000694405"/>
    </source>
</evidence>
<dbReference type="PANTHER" id="PTHR12072:SF5">
    <property type="entry name" value="CWF19-LIKE PROTEIN 2"/>
    <property type="match status" value="1"/>
</dbReference>
<name>A0A8C6J053_MELUD</name>
<protein>
    <recommendedName>
        <fullName evidence="3">CWF19-like protein 2</fullName>
    </recommendedName>
</protein>